<organism evidence="2 3">
    <name type="scientific">Plasmodium ovale curtisi</name>
    <dbReference type="NCBI Taxonomy" id="864141"/>
    <lineage>
        <taxon>Eukaryota</taxon>
        <taxon>Sar</taxon>
        <taxon>Alveolata</taxon>
        <taxon>Apicomplexa</taxon>
        <taxon>Aconoidasida</taxon>
        <taxon>Haemosporida</taxon>
        <taxon>Plasmodiidae</taxon>
        <taxon>Plasmodium</taxon>
        <taxon>Plasmodium (Plasmodium)</taxon>
    </lineage>
</organism>
<evidence type="ECO:0000256" key="1">
    <source>
        <dbReference type="SAM" id="MobiDB-lite"/>
    </source>
</evidence>
<evidence type="ECO:0000313" key="3">
    <source>
        <dbReference type="Proteomes" id="UP000078546"/>
    </source>
</evidence>
<dbReference type="Proteomes" id="UP000078546">
    <property type="component" value="Unassembled WGS sequence"/>
</dbReference>
<feature type="non-terminal residue" evidence="2">
    <location>
        <position position="32"/>
    </location>
</feature>
<dbReference type="AlphaFoldDB" id="A0A1A8WSN9"/>
<feature type="compositionally biased region" description="Polar residues" evidence="1">
    <location>
        <begin position="10"/>
        <end position="32"/>
    </location>
</feature>
<dbReference type="EMBL" id="FLQV01000518">
    <property type="protein sequence ID" value="SBS94354.1"/>
    <property type="molecule type" value="Genomic_DNA"/>
</dbReference>
<protein>
    <submittedName>
        <fullName evidence="2">Uncharacterized protein</fullName>
    </submittedName>
</protein>
<proteinExistence type="predicted"/>
<reference evidence="3" key="1">
    <citation type="submission" date="2016-05" db="EMBL/GenBank/DDBJ databases">
        <authorList>
            <person name="Naeem Raeece"/>
        </authorList>
    </citation>
    <scope>NUCLEOTIDE SEQUENCE [LARGE SCALE GENOMIC DNA]</scope>
</reference>
<gene>
    <name evidence="2" type="ORF">POVCU1_028090</name>
</gene>
<feature type="region of interest" description="Disordered" evidence="1">
    <location>
        <begin position="1"/>
        <end position="32"/>
    </location>
</feature>
<sequence length="32" mass="3787">MERHKDSNLRKQSSLDFKSNPLTTRANCQYSM</sequence>
<name>A0A1A8WSN9_PLAOA</name>
<evidence type="ECO:0000313" key="2">
    <source>
        <dbReference type="EMBL" id="SBS94354.1"/>
    </source>
</evidence>
<accession>A0A1A8WSN9</accession>